<keyword evidence="4" id="KW-1185">Reference proteome</keyword>
<organism evidence="3 4">
    <name type="scientific">Phaeosphaeria nodorum (strain SN15 / ATCC MYA-4574 / FGSC 10173)</name>
    <name type="common">Glume blotch fungus</name>
    <name type="synonym">Parastagonospora nodorum</name>
    <dbReference type="NCBI Taxonomy" id="321614"/>
    <lineage>
        <taxon>Eukaryota</taxon>
        <taxon>Fungi</taxon>
        <taxon>Dikarya</taxon>
        <taxon>Ascomycota</taxon>
        <taxon>Pezizomycotina</taxon>
        <taxon>Dothideomycetes</taxon>
        <taxon>Pleosporomycetidae</taxon>
        <taxon>Pleosporales</taxon>
        <taxon>Pleosporineae</taxon>
        <taxon>Phaeosphaeriaceae</taxon>
        <taxon>Parastagonospora</taxon>
    </lineage>
</organism>
<dbReference type="KEGG" id="pno:SNOG_09383"/>
<dbReference type="PROSITE" id="PS50175">
    <property type="entry name" value="ASP_PROT_RETROV"/>
    <property type="match status" value="1"/>
</dbReference>
<evidence type="ECO:0000313" key="4">
    <source>
        <dbReference type="Proteomes" id="UP000663193"/>
    </source>
</evidence>
<sequence>MTTAAEWLFLRHRTIDLQASIELLWPNLETRPYHIERAVLNEAKGILLEILSTCDEWQNSKSHDSRFTNIVGQDDVMASCQAELSNRVRGLENELALQYEILYPVESVDESQYEVAPVLQKLRYSGEPEAPIGSGHDPKAHVTSIGPKDTERDGKVELDPTQALETEIAVWFRGIPAAASTVQISGILDTTSEKNLIAQRTAFKEHIWTTDQEHKIEKPQSFRGRRGVRFDAKSKVSLTWCPEGSEKWVTSEFFIVDSDEPVAVFGREFVDFQGIFHDLDMSISPFRLPWIKSTRAQKQERQKRDEEIRQDNLELHRKAQAADRLERQPQMSASPALSPLSATTTSAAGGSSVSSGTATPAEIAPTPGSMAIASVPRIVVQNQGPPPVESGSGV</sequence>
<feature type="region of interest" description="Disordered" evidence="1">
    <location>
        <begin position="129"/>
        <end position="154"/>
    </location>
</feature>
<evidence type="ECO:0000259" key="2">
    <source>
        <dbReference type="PROSITE" id="PS50175"/>
    </source>
</evidence>
<dbReference type="Proteomes" id="UP000663193">
    <property type="component" value="Chromosome 11"/>
</dbReference>
<reference evidence="4" key="1">
    <citation type="journal article" date="2021" name="BMC Genomics">
        <title>Chromosome-level genome assembly and manually-curated proteome of model necrotroph Parastagonospora nodorum Sn15 reveals a genome-wide trove of candidate effector homologs, and redundancy of virulence-related functions within an accessory chromosome.</title>
        <authorList>
            <person name="Bertazzoni S."/>
            <person name="Jones D.A.B."/>
            <person name="Phan H.T."/>
            <person name="Tan K.-C."/>
            <person name="Hane J.K."/>
        </authorList>
    </citation>
    <scope>NUCLEOTIDE SEQUENCE [LARGE SCALE GENOMIC DNA]</scope>
    <source>
        <strain evidence="4">SN15 / ATCC MYA-4574 / FGSC 10173)</strain>
    </source>
</reference>
<feature type="domain" description="Peptidase A2" evidence="2">
    <location>
        <begin position="184"/>
        <end position="269"/>
    </location>
</feature>
<evidence type="ECO:0000313" key="3">
    <source>
        <dbReference type="EMBL" id="QRD00859.1"/>
    </source>
</evidence>
<accession>A0A7U2I3X7</accession>
<name>A0A7U2I3X7_PHANO</name>
<feature type="region of interest" description="Disordered" evidence="1">
    <location>
        <begin position="375"/>
        <end position="394"/>
    </location>
</feature>
<protein>
    <recommendedName>
        <fullName evidence="2">Peptidase A2 domain-containing protein</fullName>
    </recommendedName>
</protein>
<proteinExistence type="predicted"/>
<dbReference type="RefSeq" id="XP_001799678.1">
    <property type="nucleotide sequence ID" value="XM_001799626.1"/>
</dbReference>
<feature type="compositionally biased region" description="Low complexity" evidence="1">
    <location>
        <begin position="332"/>
        <end position="361"/>
    </location>
</feature>
<dbReference type="OrthoDB" id="10594033at2759"/>
<feature type="region of interest" description="Disordered" evidence="1">
    <location>
        <begin position="322"/>
        <end position="369"/>
    </location>
</feature>
<dbReference type="GO" id="GO:0006508">
    <property type="term" value="P:proteolysis"/>
    <property type="evidence" value="ECO:0007669"/>
    <property type="project" value="InterPro"/>
</dbReference>
<dbReference type="VEuPathDB" id="FungiDB:JI435_093830"/>
<dbReference type="GO" id="GO:0004190">
    <property type="term" value="F:aspartic-type endopeptidase activity"/>
    <property type="evidence" value="ECO:0007669"/>
    <property type="project" value="InterPro"/>
</dbReference>
<evidence type="ECO:0000256" key="1">
    <source>
        <dbReference type="SAM" id="MobiDB-lite"/>
    </source>
</evidence>
<dbReference type="InterPro" id="IPR001995">
    <property type="entry name" value="Peptidase_A2_cat"/>
</dbReference>
<dbReference type="EMBL" id="CP069033">
    <property type="protein sequence ID" value="QRD00859.1"/>
    <property type="molecule type" value="Genomic_DNA"/>
</dbReference>
<dbReference type="AlphaFoldDB" id="A0A7U2I3X7"/>
<gene>
    <name evidence="3" type="ORF">JI435_093830</name>
</gene>